<evidence type="ECO:0000256" key="5">
    <source>
        <dbReference type="SAM" id="Coils"/>
    </source>
</evidence>
<dbReference type="Pfam" id="PF12729">
    <property type="entry name" value="4HB_MCP_1"/>
    <property type="match status" value="1"/>
</dbReference>
<sequence>MRAYQTAHRRPAKARHRAPHPTNHSGKLMNPLRRLRLGARLACGFAALLLLLVVITVIGITRMSSLDNTSTQLSAQIYPKVSAAQKMQYLMMNIARSARNIIILSDEAQMASNKQGIDKDLAEYARLLEQLRSSAMTEEGRQMINAVAEASKNYFAFTNDVVALGLKNQNEEGQRLLFGPRYKSQGELLARLTELVQRYEGQMQQASAQAHATYVTSATILGGAAGVAILLGLLAALVITRSITVPMAEAVDAARKVANGDLTKDIRDNSPDETGELLVALREMNSALVDIVTNVRTGADTIATASQEIAAGNQDLSARTEHQASSLEETASSMEELTSTVQQNSANARQAAEMAQSASGIAGQGGELVGDVVATMDDIDASARKIVDIIGVIDGIAFQTNILALNAAVEAARAGEQGRGFAVVATEVRSLAQRSAAAAKEIKVLIGDSVEKVDSGAHLVKKAGQTMQEIVKSVAQVNAVINQISNAGEEQRAGIEQVNQAITQMDEVTQQNAALVEQAAAASRAMQTQAADLAEKVSIFRLPAQARSAMS</sequence>
<dbReference type="Pfam" id="PF00672">
    <property type="entry name" value="HAMP"/>
    <property type="match status" value="1"/>
</dbReference>
<comment type="subcellular location">
    <subcellularLocation>
        <location evidence="1">Membrane</location>
    </subcellularLocation>
</comment>
<dbReference type="CDD" id="cd11386">
    <property type="entry name" value="MCP_signal"/>
    <property type="match status" value="1"/>
</dbReference>
<dbReference type="GO" id="GO:0007165">
    <property type="term" value="P:signal transduction"/>
    <property type="evidence" value="ECO:0007669"/>
    <property type="project" value="UniProtKB-KW"/>
</dbReference>
<dbReference type="PRINTS" id="PR00260">
    <property type="entry name" value="CHEMTRNSDUCR"/>
</dbReference>
<dbReference type="GO" id="GO:0005886">
    <property type="term" value="C:plasma membrane"/>
    <property type="evidence" value="ECO:0007669"/>
    <property type="project" value="TreeGrafter"/>
</dbReference>
<dbReference type="AlphaFoldDB" id="D8IQ23"/>
<evidence type="ECO:0000256" key="3">
    <source>
        <dbReference type="ARBA" id="ARBA00029447"/>
    </source>
</evidence>
<dbReference type="FunFam" id="1.10.287.950:FF:000001">
    <property type="entry name" value="Methyl-accepting chemotaxis sensory transducer"/>
    <property type="match status" value="1"/>
</dbReference>
<evidence type="ECO:0000259" key="9">
    <source>
        <dbReference type="PROSITE" id="PS50885"/>
    </source>
</evidence>
<feature type="region of interest" description="Disordered" evidence="6">
    <location>
        <begin position="1"/>
        <end position="27"/>
    </location>
</feature>
<dbReference type="PANTHER" id="PTHR43531:SF14">
    <property type="entry name" value="METHYL-ACCEPTING CHEMOTAXIS PROTEIN I-RELATED"/>
    <property type="match status" value="1"/>
</dbReference>
<feature type="region of interest" description="Disordered" evidence="6">
    <location>
        <begin position="313"/>
        <end position="332"/>
    </location>
</feature>
<dbReference type="PANTHER" id="PTHR43531">
    <property type="entry name" value="PROTEIN ICFG"/>
    <property type="match status" value="1"/>
</dbReference>
<dbReference type="GO" id="GO:0006935">
    <property type="term" value="P:chemotaxis"/>
    <property type="evidence" value="ECO:0007669"/>
    <property type="project" value="InterPro"/>
</dbReference>
<keyword evidence="2" id="KW-0488">Methylation</keyword>
<dbReference type="InterPro" id="IPR004089">
    <property type="entry name" value="MCPsignal_dom"/>
</dbReference>
<reference evidence="10 11" key="1">
    <citation type="submission" date="2010-04" db="EMBL/GenBank/DDBJ databases">
        <title>The genome of Herbaspirillum seropedicae SmR1, an endophytic, nitrogen-fixing, plant-growth promoting beta-Proteobacteria.</title>
        <authorList>
            <person name="Pedrosa F.O."/>
            <person name="Monteiro R.A."/>
            <person name="Wassem R."/>
            <person name="Cruz L.M."/>
            <person name="Ayub R.A."/>
            <person name="Colauto N.B."/>
            <person name="Fernandez M.A."/>
            <person name="Fungaro M.H.P."/>
            <person name="Grisard E.C."/>
            <person name="Hungria M."/>
            <person name="Madeira H.M.F."/>
            <person name="Nodari R.O."/>
            <person name="Osaku C.A."/>
            <person name="Petzl-Erler M.L."/>
            <person name="Terenzi H."/>
            <person name="Vieira L.G.E."/>
            <person name="Almeida M.I.M."/>
            <person name="Alves L.R."/>
            <person name="Arantes O.M.N."/>
            <person name="Balsanelli E."/>
            <person name="Barcellos F.G."/>
            <person name="Baura V.A."/>
            <person name="Binde D.R."/>
            <person name="Campo R.J."/>
            <person name="Chubatsu L.S."/>
            <person name="Chueire L.M.O."/>
            <person name="Ciferri R.R."/>
            <person name="Correa L.C."/>
            <person name="da Conceicao Silva J.L."/>
            <person name="Dabul A.N.G."/>
            <person name="Dambros B.P."/>
            <person name="Faoro H."/>
            <person name="Favetti A."/>
            <person name="Friedermann G."/>
            <person name="Furlaneto M.C."/>
            <person name="Gasques L.S."/>
            <person name="Gimenes C.C.T."/>
            <person name="Gioppo N.M.R."/>
            <person name="Glienke-Blanco C."/>
            <person name="Godoy L.P."/>
            <person name="Guerra M.P."/>
            <person name="Karp S."/>
            <person name="Kava-Cordeiro V."/>
            <person name="Margarido V.P."/>
            <person name="Mathioni S.M."/>
            <person name="Menck-Soares M.A."/>
            <person name="Murace N.K."/>
            <person name="Nicolas M.F."/>
            <person name="Oliveira C.E.C."/>
            <person name="Pagnan N.A.B."/>
            <person name="Pamphile J.A."/>
            <person name="Patussi E.V."/>
            <person name="Pereira L.F.P."/>
            <person name="Pereira-Ferrari L."/>
            <person name="Pinto F.G.S."/>
            <person name="Precoma C."/>
            <person name="Prioli A.J."/>
            <person name="Prioli S.M.A.P."/>
            <person name="Raittz R.T."/>
            <person name="Ramos H.J.O."/>
            <person name="Ribeiro E.M.S.F."/>
            <person name="Rigo L.U."/>
            <person name="Rocha C.L.M.S.C."/>
            <person name="Rocha S.N."/>
            <person name="Santos K."/>
            <person name="Satori D."/>
            <person name="Silva A.G."/>
            <person name="Simao R.C.G."/>
            <person name="Soares M.A.M."/>
            <person name="Souza E.M."/>
            <person name="Steffens M.B.R."/>
            <person name="Steindel M."/>
            <person name="Tadra-Sfeir M.Z."/>
            <person name="Takahashi E.K."/>
            <person name="Torres R.A."/>
            <person name="Valle J.S."/>
            <person name="Vernal J.I."/>
            <person name="Vilas-Boas L.A."/>
            <person name="Watanabe M.A.E."/>
            <person name="Weiss V.A."/>
            <person name="Yates M.A."/>
            <person name="Souza E.M."/>
        </authorList>
    </citation>
    <scope>NUCLEOTIDE SEQUENCE [LARGE SCALE GENOMIC DNA]</scope>
    <source>
        <strain evidence="10 11">SmR1</strain>
    </source>
</reference>
<dbReference type="Gene3D" id="1.10.287.950">
    <property type="entry name" value="Methyl-accepting chemotaxis protein"/>
    <property type="match status" value="1"/>
</dbReference>
<dbReference type="InterPro" id="IPR003660">
    <property type="entry name" value="HAMP_dom"/>
</dbReference>
<feature type="compositionally biased region" description="Polar residues" evidence="6">
    <location>
        <begin position="323"/>
        <end position="332"/>
    </location>
</feature>
<evidence type="ECO:0000259" key="8">
    <source>
        <dbReference type="PROSITE" id="PS50111"/>
    </source>
</evidence>
<dbReference type="STRING" id="757424.Hsero_1556"/>
<dbReference type="InterPro" id="IPR051310">
    <property type="entry name" value="MCP_chemotaxis"/>
</dbReference>
<protein>
    <submittedName>
        <fullName evidence="10">Methyl-accepting chemotaxis transducer transmembrane I protein</fullName>
    </submittedName>
</protein>
<dbReference type="CDD" id="cd19411">
    <property type="entry name" value="MCP2201-like_sensor"/>
    <property type="match status" value="1"/>
</dbReference>
<keyword evidence="5" id="KW-0175">Coiled coil</keyword>
<dbReference type="InterPro" id="IPR004090">
    <property type="entry name" value="Chemotax_Me-accpt_rcpt"/>
</dbReference>
<evidence type="ECO:0000313" key="11">
    <source>
        <dbReference type="Proteomes" id="UP000000329"/>
    </source>
</evidence>
<keyword evidence="7" id="KW-1133">Transmembrane helix</keyword>
<feature type="coiled-coil region" evidence="5">
    <location>
        <begin position="498"/>
        <end position="525"/>
    </location>
</feature>
<dbReference type="eggNOG" id="COG0840">
    <property type="taxonomic scope" value="Bacteria"/>
</dbReference>
<proteinExistence type="inferred from homology"/>
<dbReference type="EMBL" id="CP002039">
    <property type="protein sequence ID" value="ADJ63069.1"/>
    <property type="molecule type" value="Genomic_DNA"/>
</dbReference>
<keyword evidence="4" id="KW-0807">Transducer</keyword>
<evidence type="ECO:0000256" key="6">
    <source>
        <dbReference type="SAM" id="MobiDB-lite"/>
    </source>
</evidence>
<keyword evidence="7" id="KW-0472">Membrane</keyword>
<dbReference type="SUPFAM" id="SSF58104">
    <property type="entry name" value="Methyl-accepting chemotaxis protein (MCP) signaling domain"/>
    <property type="match status" value="1"/>
</dbReference>
<feature type="compositionally biased region" description="Basic residues" evidence="6">
    <location>
        <begin position="7"/>
        <end position="19"/>
    </location>
</feature>
<keyword evidence="11" id="KW-1185">Reference proteome</keyword>
<dbReference type="CDD" id="cd06225">
    <property type="entry name" value="HAMP"/>
    <property type="match status" value="1"/>
</dbReference>
<dbReference type="KEGG" id="hse:Hsero_1556"/>
<evidence type="ECO:0000313" key="10">
    <source>
        <dbReference type="EMBL" id="ADJ63069.1"/>
    </source>
</evidence>
<dbReference type="SMART" id="SM00283">
    <property type="entry name" value="MA"/>
    <property type="match status" value="1"/>
</dbReference>
<evidence type="ECO:0000256" key="1">
    <source>
        <dbReference type="ARBA" id="ARBA00004370"/>
    </source>
</evidence>
<feature type="domain" description="Methyl-accepting transducer" evidence="8">
    <location>
        <begin position="298"/>
        <end position="527"/>
    </location>
</feature>
<feature type="transmembrane region" description="Helical" evidence="7">
    <location>
        <begin position="37"/>
        <end position="60"/>
    </location>
</feature>
<dbReference type="PROSITE" id="PS50111">
    <property type="entry name" value="CHEMOTAXIS_TRANSDUC_2"/>
    <property type="match status" value="1"/>
</dbReference>
<gene>
    <name evidence="10" type="ordered locus">Hsero_1556</name>
</gene>
<dbReference type="GO" id="GO:0004888">
    <property type="term" value="F:transmembrane signaling receptor activity"/>
    <property type="evidence" value="ECO:0007669"/>
    <property type="project" value="InterPro"/>
</dbReference>
<dbReference type="InterPro" id="IPR047347">
    <property type="entry name" value="YvaQ-like_sensor"/>
</dbReference>
<name>D8IQ23_HERSS</name>
<dbReference type="PROSITE" id="PS50885">
    <property type="entry name" value="HAMP"/>
    <property type="match status" value="1"/>
</dbReference>
<evidence type="ECO:0000256" key="4">
    <source>
        <dbReference type="PROSITE-ProRule" id="PRU00284"/>
    </source>
</evidence>
<dbReference type="Proteomes" id="UP000000329">
    <property type="component" value="Chromosome"/>
</dbReference>
<evidence type="ECO:0000256" key="7">
    <source>
        <dbReference type="SAM" id="Phobius"/>
    </source>
</evidence>
<accession>D8IQ23</accession>
<evidence type="ECO:0000256" key="2">
    <source>
        <dbReference type="ARBA" id="ARBA00022481"/>
    </source>
</evidence>
<dbReference type="HOGENOM" id="CLU_000445_107_16_4"/>
<dbReference type="Pfam" id="PF00015">
    <property type="entry name" value="MCPsignal"/>
    <property type="match status" value="1"/>
</dbReference>
<keyword evidence="7 10" id="KW-0812">Transmembrane</keyword>
<comment type="similarity">
    <text evidence="3">Belongs to the methyl-accepting chemotaxis (MCP) protein family.</text>
</comment>
<feature type="domain" description="HAMP" evidence="9">
    <location>
        <begin position="241"/>
        <end position="293"/>
    </location>
</feature>
<dbReference type="InterPro" id="IPR024478">
    <property type="entry name" value="HlyB_4HB_MCP"/>
</dbReference>
<organism evidence="10 11">
    <name type="scientific">Herbaspirillum seropedicae (strain SmR1)</name>
    <dbReference type="NCBI Taxonomy" id="757424"/>
    <lineage>
        <taxon>Bacteria</taxon>
        <taxon>Pseudomonadati</taxon>
        <taxon>Pseudomonadota</taxon>
        <taxon>Betaproteobacteria</taxon>
        <taxon>Burkholderiales</taxon>
        <taxon>Oxalobacteraceae</taxon>
        <taxon>Herbaspirillum</taxon>
    </lineage>
</organism>
<dbReference type="SMART" id="SM00304">
    <property type="entry name" value="HAMP"/>
    <property type="match status" value="1"/>
</dbReference>